<feature type="compositionally biased region" description="Basic and acidic residues" evidence="8">
    <location>
        <begin position="432"/>
        <end position="445"/>
    </location>
</feature>
<evidence type="ECO:0000256" key="4">
    <source>
        <dbReference type="ARBA" id="ARBA00023015"/>
    </source>
</evidence>
<dbReference type="GO" id="GO:0005737">
    <property type="term" value="C:cytoplasm"/>
    <property type="evidence" value="ECO:0007669"/>
    <property type="project" value="UniProtKB-SubCell"/>
</dbReference>
<evidence type="ECO:0000256" key="8">
    <source>
        <dbReference type="SAM" id="MobiDB-lite"/>
    </source>
</evidence>
<comment type="similarity">
    <text evidence="7">Belongs to the velvet family. VeA subfamily.</text>
</comment>
<sequence>MSGPKTISIHDVSETVATFSRTLQNGTKLEYRMQVLQQPERARACGQGAKSHADRRPVDPPPVVELRLFEGHEKTDVTFSHNSNFFLFATLEQARPIAQGRGMPAPAPAPVLTGVPVSGMAYLDRPNPAGYFIFPDLSVRHEGKYRLRFALYEETKEEEGYPVPQDPLEPREYCTHRLDVKSKAFTVFSAKKFPGLAESTALSRIVAEQGCRVRIRRDVRMRRRSDRPSRDSEDRHMDETAMLRASRRAATPDQYDIENSIRAQHTPQYHQPTPHPMQRSNSINRKRSGSDASMISSMGDMPHAPRHENGYSTPNQNYPPYGPPAGPPPSQSAHQHLSFGSNGHAPAPPAPPAPHVHAPQELYGPDIQSRYPPLPHAQNGVHHPAPHMPPSARSQQGPYGAPVPYHSRENSISLPNQQVQQQPRHEPHHVRRDSGEFRARRDSDPAYRQQPPQHYRPGTPAASPYNGQMENGYGHQQQQQQHQPYQPGPPASQQYHHQQPQPQPQQHAPPPPQSANNSLPPLRLPALGLPALEPKLWNNQPTTPNSTNPPAPLPSPSAYPPHTNAPMPSQRPPPPQMSQPPPPPNPNQFPAYYPEPKYTTPSAPSNDSWGSSNSSAPPKESEGRGTKRPWGRVFNNAHVEGPMQNRSRPSSNSAAYGSDPPPYAQQAEVDDDAYDFGKLKMSYRRADGVEIVRRLPGED</sequence>
<feature type="compositionally biased region" description="Pro residues" evidence="8">
    <location>
        <begin position="320"/>
        <end position="330"/>
    </location>
</feature>
<dbReference type="AlphaFoldDB" id="A0A292Q8V3"/>
<evidence type="ECO:0000256" key="1">
    <source>
        <dbReference type="ARBA" id="ARBA00004123"/>
    </source>
</evidence>
<gene>
    <name evidence="10" type="ORF">GSTUAT00000625001</name>
</gene>
<keyword evidence="3" id="KW-0963">Cytoplasm</keyword>
<evidence type="ECO:0000259" key="9">
    <source>
        <dbReference type="PROSITE" id="PS51821"/>
    </source>
</evidence>
<dbReference type="PANTHER" id="PTHR33572">
    <property type="entry name" value="SPORE DEVELOPMENT REGULATOR VOSA"/>
    <property type="match status" value="1"/>
</dbReference>
<evidence type="ECO:0000256" key="5">
    <source>
        <dbReference type="ARBA" id="ARBA00023163"/>
    </source>
</evidence>
<feature type="compositionally biased region" description="Low complexity" evidence="8">
    <location>
        <begin position="514"/>
        <end position="546"/>
    </location>
</feature>
<dbReference type="Pfam" id="PF11754">
    <property type="entry name" value="Velvet"/>
    <property type="match status" value="2"/>
</dbReference>
<name>A0A292Q8V3_9PEZI</name>
<evidence type="ECO:0000256" key="7">
    <source>
        <dbReference type="ARBA" id="ARBA00038005"/>
    </source>
</evidence>
<feature type="compositionally biased region" description="Polar residues" evidence="8">
    <location>
        <begin position="410"/>
        <end position="422"/>
    </location>
</feature>
<feature type="domain" description="Velvet" evidence="9">
    <location>
        <begin position="26"/>
        <end position="216"/>
    </location>
</feature>
<feature type="compositionally biased region" description="Low complexity" evidence="8">
    <location>
        <begin position="601"/>
        <end position="618"/>
    </location>
</feature>
<keyword evidence="4" id="KW-0805">Transcription regulation</keyword>
<feature type="compositionally biased region" description="Pro residues" evidence="8">
    <location>
        <begin position="501"/>
        <end position="513"/>
    </location>
</feature>
<feature type="compositionally biased region" description="Pro residues" evidence="8">
    <location>
        <begin position="547"/>
        <end position="559"/>
    </location>
</feature>
<feature type="region of interest" description="Disordered" evidence="8">
    <location>
        <begin position="219"/>
        <end position="671"/>
    </location>
</feature>
<feature type="compositionally biased region" description="Low complexity" evidence="8">
    <location>
        <begin position="472"/>
        <end position="500"/>
    </location>
</feature>
<feature type="compositionally biased region" description="Polar residues" evidence="8">
    <location>
        <begin position="644"/>
        <end position="655"/>
    </location>
</feature>
<evidence type="ECO:0000256" key="6">
    <source>
        <dbReference type="ARBA" id="ARBA00023242"/>
    </source>
</evidence>
<keyword evidence="11" id="KW-1185">Reference proteome</keyword>
<dbReference type="Proteomes" id="UP001412239">
    <property type="component" value="Unassembled WGS sequence"/>
</dbReference>
<keyword evidence="5" id="KW-0804">Transcription</keyword>
<dbReference type="InterPro" id="IPR038491">
    <property type="entry name" value="Velvet_dom_sf"/>
</dbReference>
<feature type="compositionally biased region" description="Pro residues" evidence="8">
    <location>
        <begin position="569"/>
        <end position="587"/>
    </location>
</feature>
<comment type="subcellular location">
    <subcellularLocation>
        <location evidence="2">Cytoplasm</location>
    </subcellularLocation>
    <subcellularLocation>
        <location evidence="1">Nucleus</location>
    </subcellularLocation>
</comment>
<feature type="compositionally biased region" description="Basic and acidic residues" evidence="8">
    <location>
        <begin position="226"/>
        <end position="241"/>
    </location>
</feature>
<evidence type="ECO:0000256" key="3">
    <source>
        <dbReference type="ARBA" id="ARBA00022490"/>
    </source>
</evidence>
<evidence type="ECO:0000256" key="2">
    <source>
        <dbReference type="ARBA" id="ARBA00004496"/>
    </source>
</evidence>
<evidence type="ECO:0000313" key="11">
    <source>
        <dbReference type="Proteomes" id="UP001412239"/>
    </source>
</evidence>
<accession>A0A292Q8V3</accession>
<dbReference type="PROSITE" id="PS51821">
    <property type="entry name" value="VELVET"/>
    <property type="match status" value="1"/>
</dbReference>
<protein>
    <recommendedName>
        <fullName evidence="9">Velvet domain-containing protein</fullName>
    </recommendedName>
</protein>
<dbReference type="GO" id="GO:0034250">
    <property type="term" value="P:positive regulation of amide metabolic process"/>
    <property type="evidence" value="ECO:0007669"/>
    <property type="project" value="UniProtKB-ARBA"/>
</dbReference>
<feature type="compositionally biased region" description="Low complexity" evidence="8">
    <location>
        <begin position="264"/>
        <end position="278"/>
    </location>
</feature>
<evidence type="ECO:0000313" key="10">
    <source>
        <dbReference type="EMBL" id="CUS15368.1"/>
    </source>
</evidence>
<keyword evidence="6" id="KW-0539">Nucleus</keyword>
<dbReference type="GO" id="GO:0051176">
    <property type="term" value="P:positive regulation of sulfur metabolic process"/>
    <property type="evidence" value="ECO:0007669"/>
    <property type="project" value="UniProtKB-ARBA"/>
</dbReference>
<dbReference type="PANTHER" id="PTHR33572:SF14">
    <property type="entry name" value="DEVELOPMENTAL AND SECONDARY METABOLISM REGULATOR VEA"/>
    <property type="match status" value="1"/>
</dbReference>
<organism evidence="10 11">
    <name type="scientific">Tuber aestivum</name>
    <name type="common">summer truffle</name>
    <dbReference type="NCBI Taxonomy" id="59557"/>
    <lineage>
        <taxon>Eukaryota</taxon>
        <taxon>Fungi</taxon>
        <taxon>Dikarya</taxon>
        <taxon>Ascomycota</taxon>
        <taxon>Pezizomycotina</taxon>
        <taxon>Pezizomycetes</taxon>
        <taxon>Pezizales</taxon>
        <taxon>Tuberaceae</taxon>
        <taxon>Tuber</taxon>
    </lineage>
</organism>
<dbReference type="InterPro" id="IPR021740">
    <property type="entry name" value="Velvet"/>
</dbReference>
<dbReference type="GO" id="GO:0005634">
    <property type="term" value="C:nucleus"/>
    <property type="evidence" value="ECO:0007669"/>
    <property type="project" value="UniProtKB-SubCell"/>
</dbReference>
<proteinExistence type="inferred from homology"/>
<dbReference type="EMBL" id="LN890948">
    <property type="protein sequence ID" value="CUS15368.1"/>
    <property type="molecule type" value="Genomic_DNA"/>
</dbReference>
<dbReference type="GO" id="GO:0043455">
    <property type="term" value="P:regulation of secondary metabolic process"/>
    <property type="evidence" value="ECO:0007669"/>
    <property type="project" value="UniProtKB-ARBA"/>
</dbReference>
<dbReference type="FunFam" id="2.60.40.3960:FF:000001">
    <property type="entry name" value="Sexual development activator VeA"/>
    <property type="match status" value="1"/>
</dbReference>
<dbReference type="Gene3D" id="2.60.40.3960">
    <property type="entry name" value="Velvet domain"/>
    <property type="match status" value="1"/>
</dbReference>
<dbReference type="InterPro" id="IPR037525">
    <property type="entry name" value="Velvet_dom"/>
</dbReference>
<reference evidence="10" key="1">
    <citation type="submission" date="2015-10" db="EMBL/GenBank/DDBJ databases">
        <authorList>
            <person name="Regsiter A."/>
            <person name="william w."/>
        </authorList>
    </citation>
    <scope>NUCLEOTIDE SEQUENCE</scope>
    <source>
        <strain evidence="10">Montdore</strain>
    </source>
</reference>